<feature type="non-terminal residue" evidence="1">
    <location>
        <position position="179"/>
    </location>
</feature>
<proteinExistence type="predicted"/>
<sequence length="179" mass="19375">MSVATDHSSSVLPSTPLPADAREDLVRYADAGGFTLSTETHPWYAALDSVSRLDEARAASTLLAELRSRDLPLLEQAAERLAALPGFEVPEAVGELASAVIVLARLQESLAVLRPEAYDAAEDELRALAAATASSAWRAERGVRQSWWQRSRLTRRARRLAAGGRPHRDELHRAVAAAS</sequence>
<evidence type="ECO:0000313" key="1">
    <source>
        <dbReference type="EMBL" id="MFC5906705.1"/>
    </source>
</evidence>
<accession>A0ABW1FW22</accession>
<dbReference type="Proteomes" id="UP001596174">
    <property type="component" value="Unassembled WGS sequence"/>
</dbReference>
<reference evidence="2" key="1">
    <citation type="journal article" date="2019" name="Int. J. Syst. Evol. Microbiol.">
        <title>The Global Catalogue of Microorganisms (GCM) 10K type strain sequencing project: providing services to taxonomists for standard genome sequencing and annotation.</title>
        <authorList>
            <consortium name="The Broad Institute Genomics Platform"/>
            <consortium name="The Broad Institute Genome Sequencing Center for Infectious Disease"/>
            <person name="Wu L."/>
            <person name="Ma J."/>
        </authorList>
    </citation>
    <scope>NUCLEOTIDE SEQUENCE [LARGE SCALE GENOMIC DNA]</scope>
    <source>
        <strain evidence="2">JCM 4816</strain>
    </source>
</reference>
<gene>
    <name evidence="1" type="ORF">ACFP3V_05670</name>
</gene>
<keyword evidence="2" id="KW-1185">Reference proteome</keyword>
<evidence type="ECO:0000313" key="2">
    <source>
        <dbReference type="Proteomes" id="UP001596174"/>
    </source>
</evidence>
<organism evidence="1 2">
    <name type="scientific">Streptacidiphilus monticola</name>
    <dbReference type="NCBI Taxonomy" id="2161674"/>
    <lineage>
        <taxon>Bacteria</taxon>
        <taxon>Bacillati</taxon>
        <taxon>Actinomycetota</taxon>
        <taxon>Actinomycetes</taxon>
        <taxon>Kitasatosporales</taxon>
        <taxon>Streptomycetaceae</taxon>
        <taxon>Streptacidiphilus</taxon>
    </lineage>
</organism>
<dbReference type="EMBL" id="JBHSQJ010000017">
    <property type="protein sequence ID" value="MFC5906705.1"/>
    <property type="molecule type" value="Genomic_DNA"/>
</dbReference>
<comment type="caution">
    <text evidence="1">The sequence shown here is derived from an EMBL/GenBank/DDBJ whole genome shotgun (WGS) entry which is preliminary data.</text>
</comment>
<protein>
    <submittedName>
        <fullName evidence="1">Uncharacterized protein</fullName>
    </submittedName>
</protein>
<name>A0ABW1FW22_9ACTN</name>